<name>V6LPJ5_9EUKA</name>
<dbReference type="EMBL" id="AUWU02000007">
    <property type="protein sequence ID" value="KAH0571325.1"/>
    <property type="molecule type" value="Genomic_DNA"/>
</dbReference>
<evidence type="ECO:0000313" key="3">
    <source>
        <dbReference type="Proteomes" id="UP000018208"/>
    </source>
</evidence>
<protein>
    <submittedName>
        <fullName evidence="1">Uncharacterized protein</fullName>
    </submittedName>
</protein>
<proteinExistence type="predicted"/>
<reference evidence="1 2" key="1">
    <citation type="journal article" date="2014" name="PLoS Genet.">
        <title>The Genome of Spironucleus salmonicida Highlights a Fish Pathogen Adapted to Fluctuating Environments.</title>
        <authorList>
            <person name="Xu F."/>
            <person name="Jerlstrom-Hultqvist J."/>
            <person name="Einarsson E."/>
            <person name="Astvaldsson A."/>
            <person name="Svard S.G."/>
            <person name="Andersson J.O."/>
        </authorList>
    </citation>
    <scope>NUCLEOTIDE SEQUENCE</scope>
    <source>
        <strain evidence="2">ATCC 50377</strain>
    </source>
</reference>
<organism evidence="1">
    <name type="scientific">Spironucleus salmonicida</name>
    <dbReference type="NCBI Taxonomy" id="348837"/>
    <lineage>
        <taxon>Eukaryota</taxon>
        <taxon>Metamonada</taxon>
        <taxon>Diplomonadida</taxon>
        <taxon>Hexamitidae</taxon>
        <taxon>Hexamitinae</taxon>
        <taxon>Spironucleus</taxon>
    </lineage>
</organism>
<dbReference type="EMBL" id="KI546073">
    <property type="protein sequence ID" value="EST46597.1"/>
    <property type="molecule type" value="Genomic_DNA"/>
</dbReference>
<accession>V6LPJ5</accession>
<keyword evidence="3" id="KW-1185">Reference proteome</keyword>
<dbReference type="VEuPathDB" id="GiardiaDB:SS50377_27626"/>
<sequence>MTVKSEDSINFTSMNQKLSDQNLNSQASGFGSLDLQNNVIQFNIQDVFTVVRSKKPSIRTKQYRILNITAKQQKDFFIFTRKSKLRSYLTQLSIKVCDRNINYINWQLAVIEKQFNDILRVQKLKESQQDLLQLKIQDRQKRIDAAQFKRYIIGETKIKFCQKLSLEQINRQA</sequence>
<evidence type="ECO:0000313" key="1">
    <source>
        <dbReference type="EMBL" id="EST46597.1"/>
    </source>
</evidence>
<gene>
    <name evidence="1" type="ORF">SS50377_13401</name>
    <name evidence="2" type="ORF">SS50377_27626</name>
</gene>
<dbReference type="AlphaFoldDB" id="V6LPJ5"/>
<reference evidence="2" key="2">
    <citation type="submission" date="2020-12" db="EMBL/GenBank/DDBJ databases">
        <title>New Spironucleus salmonicida genome in near-complete chromosomes.</title>
        <authorList>
            <person name="Xu F."/>
            <person name="Kurt Z."/>
            <person name="Jimenez-Gonzalez A."/>
            <person name="Astvaldsson A."/>
            <person name="Andersson J.O."/>
            <person name="Svard S.G."/>
        </authorList>
    </citation>
    <scope>NUCLEOTIDE SEQUENCE</scope>
    <source>
        <strain evidence="2">ATCC 50377</strain>
    </source>
</reference>
<evidence type="ECO:0000313" key="2">
    <source>
        <dbReference type="EMBL" id="KAH0571325.1"/>
    </source>
</evidence>
<dbReference type="Proteomes" id="UP000018208">
    <property type="component" value="Unassembled WGS sequence"/>
</dbReference>